<dbReference type="EMBL" id="CAKMRJ010005412">
    <property type="protein sequence ID" value="CAH1440292.1"/>
    <property type="molecule type" value="Genomic_DNA"/>
</dbReference>
<keyword evidence="2" id="KW-1185">Reference proteome</keyword>
<proteinExistence type="predicted"/>
<evidence type="ECO:0000313" key="2">
    <source>
        <dbReference type="Proteomes" id="UP001157418"/>
    </source>
</evidence>
<dbReference type="Proteomes" id="UP001157418">
    <property type="component" value="Unassembled WGS sequence"/>
</dbReference>
<accession>A0AAU9NR15</accession>
<name>A0AAU9NR15_9ASTR</name>
<organism evidence="1 2">
    <name type="scientific">Lactuca virosa</name>
    <dbReference type="NCBI Taxonomy" id="75947"/>
    <lineage>
        <taxon>Eukaryota</taxon>
        <taxon>Viridiplantae</taxon>
        <taxon>Streptophyta</taxon>
        <taxon>Embryophyta</taxon>
        <taxon>Tracheophyta</taxon>
        <taxon>Spermatophyta</taxon>
        <taxon>Magnoliopsida</taxon>
        <taxon>eudicotyledons</taxon>
        <taxon>Gunneridae</taxon>
        <taxon>Pentapetalae</taxon>
        <taxon>asterids</taxon>
        <taxon>campanulids</taxon>
        <taxon>Asterales</taxon>
        <taxon>Asteraceae</taxon>
        <taxon>Cichorioideae</taxon>
        <taxon>Cichorieae</taxon>
        <taxon>Lactucinae</taxon>
        <taxon>Lactuca</taxon>
    </lineage>
</organism>
<sequence>MGGTNSIRYVSFGLNKPPFSLLNSNFSINRRLSEYVPYRERHGMQGFIHGRLITPKEDGDSKKKIEDTTLRWKRSDALVI</sequence>
<gene>
    <name evidence="1" type="ORF">LVIROSA_LOCUS26437</name>
</gene>
<protein>
    <submittedName>
        <fullName evidence="1">Uncharacterized protein</fullName>
    </submittedName>
</protein>
<comment type="caution">
    <text evidence="1">The sequence shown here is derived from an EMBL/GenBank/DDBJ whole genome shotgun (WGS) entry which is preliminary data.</text>
</comment>
<dbReference type="AlphaFoldDB" id="A0AAU9NR15"/>
<reference evidence="1 2" key="1">
    <citation type="submission" date="2022-01" db="EMBL/GenBank/DDBJ databases">
        <authorList>
            <person name="Xiong W."/>
            <person name="Schranz E."/>
        </authorList>
    </citation>
    <scope>NUCLEOTIDE SEQUENCE [LARGE SCALE GENOMIC DNA]</scope>
</reference>
<evidence type="ECO:0000313" key="1">
    <source>
        <dbReference type="EMBL" id="CAH1440292.1"/>
    </source>
</evidence>